<protein>
    <submittedName>
        <fullName evidence="1">Uncharacterized protein</fullName>
    </submittedName>
</protein>
<evidence type="ECO:0000313" key="1">
    <source>
        <dbReference type="EMBL" id="RJO61013.1"/>
    </source>
</evidence>
<comment type="caution">
    <text evidence="1">The sequence shown here is derived from an EMBL/GenBank/DDBJ whole genome shotgun (WGS) entry which is preliminary data.</text>
</comment>
<reference evidence="1 2" key="1">
    <citation type="journal article" date="2017" name="ISME J.">
        <title>Energy and carbon metabolisms in a deep terrestrial subsurface fluid microbial community.</title>
        <authorList>
            <person name="Momper L."/>
            <person name="Jungbluth S.P."/>
            <person name="Lee M.D."/>
            <person name="Amend J.P."/>
        </authorList>
    </citation>
    <scope>NUCLEOTIDE SEQUENCE [LARGE SCALE GENOMIC DNA]</scope>
    <source>
        <strain evidence="1">SURF_29</strain>
    </source>
</reference>
<name>A0A419DD44_9BACT</name>
<dbReference type="EMBL" id="QZJW01000034">
    <property type="protein sequence ID" value="RJO61013.1"/>
    <property type="molecule type" value="Genomic_DNA"/>
</dbReference>
<organism evidence="1 2">
    <name type="scientific">candidate division WS5 bacterium</name>
    <dbReference type="NCBI Taxonomy" id="2093353"/>
    <lineage>
        <taxon>Bacteria</taxon>
        <taxon>candidate division WS5</taxon>
    </lineage>
</organism>
<gene>
    <name evidence="1" type="ORF">C4544_04005</name>
</gene>
<sequence>MKLVECIKCHDYLSHVEDDPFGEVLCKYWKEGVERRAMGKSMDDGAYYVFCPRDPAIVRH</sequence>
<dbReference type="Proteomes" id="UP000285655">
    <property type="component" value="Unassembled WGS sequence"/>
</dbReference>
<evidence type="ECO:0000313" key="2">
    <source>
        <dbReference type="Proteomes" id="UP000285655"/>
    </source>
</evidence>
<accession>A0A419DD44</accession>
<proteinExistence type="predicted"/>
<dbReference type="AlphaFoldDB" id="A0A419DD44"/>